<accession>A0A0V8I5F9</accession>
<comment type="caution">
    <text evidence="3">The sequence shown here is derived from an EMBL/GenBank/DDBJ whole genome shotgun (WGS) entry which is preliminary data.</text>
</comment>
<dbReference type="EMBL" id="LNQM01000011">
    <property type="protein sequence ID" value="KSU70006.1"/>
    <property type="molecule type" value="Genomic_DNA"/>
</dbReference>
<dbReference type="RefSeq" id="WP_058269594.1">
    <property type="nucleotide sequence ID" value="NZ_FMAZ01000010.1"/>
</dbReference>
<gene>
    <name evidence="3" type="ORF">AS031_18285</name>
</gene>
<dbReference type="Pfam" id="PF01575">
    <property type="entry name" value="MaoC_dehydratas"/>
    <property type="match status" value="1"/>
</dbReference>
<evidence type="ECO:0000313" key="4">
    <source>
        <dbReference type="Proteomes" id="UP000053199"/>
    </source>
</evidence>
<dbReference type="Gene3D" id="3.10.129.10">
    <property type="entry name" value="Hotdog Thioesterase"/>
    <property type="match status" value="1"/>
</dbReference>
<comment type="similarity">
    <text evidence="1">Belongs to the enoyl-CoA hydratase/isomerase family.</text>
</comment>
<name>A0A0V8I5F9_9MICC</name>
<dbReference type="PANTHER" id="PTHR43664">
    <property type="entry name" value="MONOAMINE OXIDASE-RELATED"/>
    <property type="match status" value="1"/>
</dbReference>
<reference evidence="3 4" key="1">
    <citation type="journal article" date="2014" name="Arch. Microbiol.">
        <title>Arthrobacter enclensis sp. nov., isolated from sediment sample.</title>
        <authorList>
            <person name="Dastager S.G."/>
            <person name="Liu Q."/>
            <person name="Tang S.K."/>
            <person name="Krishnamurthi S."/>
            <person name="Lee J.C."/>
            <person name="Li W.J."/>
        </authorList>
    </citation>
    <scope>NUCLEOTIDE SEQUENCE [LARGE SCALE GENOMIC DNA]</scope>
    <source>
        <strain evidence="3 4">NIO-1008</strain>
    </source>
</reference>
<organism evidence="3 4">
    <name type="scientific">Pseudarthrobacter enclensis</name>
    <dbReference type="NCBI Taxonomy" id="993070"/>
    <lineage>
        <taxon>Bacteria</taxon>
        <taxon>Bacillati</taxon>
        <taxon>Actinomycetota</taxon>
        <taxon>Actinomycetes</taxon>
        <taxon>Micrococcales</taxon>
        <taxon>Micrococcaceae</taxon>
        <taxon>Pseudarthrobacter</taxon>
    </lineage>
</organism>
<keyword evidence="4" id="KW-1185">Reference proteome</keyword>
<dbReference type="PANTHER" id="PTHR43664:SF1">
    <property type="entry name" value="BETA-METHYLMALYL-COA DEHYDRATASE"/>
    <property type="match status" value="1"/>
</dbReference>
<feature type="domain" description="MaoC-like" evidence="2">
    <location>
        <begin position="21"/>
        <end position="129"/>
    </location>
</feature>
<evidence type="ECO:0000259" key="2">
    <source>
        <dbReference type="Pfam" id="PF01575"/>
    </source>
</evidence>
<evidence type="ECO:0000313" key="3">
    <source>
        <dbReference type="EMBL" id="KSU70006.1"/>
    </source>
</evidence>
<evidence type="ECO:0000256" key="1">
    <source>
        <dbReference type="ARBA" id="ARBA00005254"/>
    </source>
</evidence>
<dbReference type="Proteomes" id="UP000053199">
    <property type="component" value="Unassembled WGS sequence"/>
</dbReference>
<dbReference type="OrthoDB" id="9801735at2"/>
<dbReference type="InterPro" id="IPR052342">
    <property type="entry name" value="MCH/BMMD"/>
</dbReference>
<proteinExistence type="inferred from homology"/>
<dbReference type="SUPFAM" id="SSF54637">
    <property type="entry name" value="Thioesterase/thiol ester dehydrase-isomerase"/>
    <property type="match status" value="1"/>
</dbReference>
<dbReference type="AlphaFoldDB" id="A0A0V8I5F9"/>
<dbReference type="STRING" id="993070.AS031_18285"/>
<dbReference type="InterPro" id="IPR002539">
    <property type="entry name" value="MaoC-like_dom"/>
</dbReference>
<sequence length="151" mass="16597">MSIVPPRHFHDLLEGYRFEGTDVTVTESHIVTYAGLTGDFYKLHMNAHVMADHPFGQRVAHGPLTVALAMGQLAQRITQENWQVEAAIGMTDFRFLAPVFIGDTLHSEGTVSVGKERESNGFVPVNLEVTNQRGESVLTGSFTLIVSKNGE</sequence>
<protein>
    <recommendedName>
        <fullName evidence="2">MaoC-like domain-containing protein</fullName>
    </recommendedName>
</protein>
<dbReference type="InterPro" id="IPR029069">
    <property type="entry name" value="HotDog_dom_sf"/>
</dbReference>